<evidence type="ECO:0000256" key="1">
    <source>
        <dbReference type="SAM" id="SignalP"/>
    </source>
</evidence>
<keyword evidence="1" id="KW-0732">Signal</keyword>
<keyword evidence="3" id="KW-1185">Reference proteome</keyword>
<organism evidence="2 3">
    <name type="scientific">Bifidobacterium oedipodis</name>
    <dbReference type="NCBI Taxonomy" id="2675322"/>
    <lineage>
        <taxon>Bacteria</taxon>
        <taxon>Bacillati</taxon>
        <taxon>Actinomycetota</taxon>
        <taxon>Actinomycetes</taxon>
        <taxon>Bifidobacteriales</taxon>
        <taxon>Bifidobacteriaceae</taxon>
        <taxon>Bifidobacterium</taxon>
    </lineage>
</organism>
<reference evidence="2 3" key="1">
    <citation type="submission" date="2020-02" db="EMBL/GenBank/DDBJ databases">
        <title>Characterization of phylogenetic diversity of novel bifidobacterial species isolated in Czech ZOOs.</title>
        <authorList>
            <person name="Lugli G.A."/>
            <person name="Vera N.B."/>
            <person name="Ventura M."/>
        </authorList>
    </citation>
    <scope>NUCLEOTIDE SEQUENCE [LARGE SCALE GENOMIC DNA]</scope>
    <source>
        <strain evidence="2 3">DSM 109957</strain>
    </source>
</reference>
<name>A0A7Y0HRV4_9BIFI</name>
<comment type="caution">
    <text evidence="2">The sequence shown here is derived from an EMBL/GenBank/DDBJ whole genome shotgun (WGS) entry which is preliminary data.</text>
</comment>
<sequence length="127" mass="13282">MNISRVKKVLIGIVAGGALAFGIPASAQAATHDVYGYLNTGGALIQYSTFRSHLAGNASLRVTNNVGTYSRFGLRTTDGVQRTASLQYNGSGGDQSWGWVASGSYALNGRMGARSGADNYWAGLLTM</sequence>
<evidence type="ECO:0000313" key="3">
    <source>
        <dbReference type="Proteomes" id="UP000532194"/>
    </source>
</evidence>
<feature type="chain" id="PRO_5030850067" evidence="1">
    <location>
        <begin position="30"/>
        <end position="127"/>
    </location>
</feature>
<feature type="signal peptide" evidence="1">
    <location>
        <begin position="1"/>
        <end position="29"/>
    </location>
</feature>
<protein>
    <submittedName>
        <fullName evidence="2">Uncharacterized protein</fullName>
    </submittedName>
</protein>
<dbReference type="RefSeq" id="WP_169170995.1">
    <property type="nucleotide sequence ID" value="NZ_JAAIII010000001.1"/>
</dbReference>
<proteinExistence type="predicted"/>
<evidence type="ECO:0000313" key="2">
    <source>
        <dbReference type="EMBL" id="NMM92913.1"/>
    </source>
</evidence>
<accession>A0A7Y0HRV4</accession>
<dbReference type="Proteomes" id="UP000532194">
    <property type="component" value="Unassembled WGS sequence"/>
</dbReference>
<dbReference type="AlphaFoldDB" id="A0A7Y0HRV4"/>
<dbReference type="EMBL" id="JAAIII010000001">
    <property type="protein sequence ID" value="NMM92913.1"/>
    <property type="molecule type" value="Genomic_DNA"/>
</dbReference>
<gene>
    <name evidence="2" type="ORF">G1C95_0098</name>
</gene>